<organism evidence="1 2">
    <name type="scientific">Desmophyllum pertusum</name>
    <dbReference type="NCBI Taxonomy" id="174260"/>
    <lineage>
        <taxon>Eukaryota</taxon>
        <taxon>Metazoa</taxon>
        <taxon>Cnidaria</taxon>
        <taxon>Anthozoa</taxon>
        <taxon>Hexacorallia</taxon>
        <taxon>Scleractinia</taxon>
        <taxon>Caryophylliina</taxon>
        <taxon>Caryophylliidae</taxon>
        <taxon>Desmophyllum</taxon>
    </lineage>
</organism>
<comment type="caution">
    <text evidence="1">The sequence shown here is derived from an EMBL/GenBank/DDBJ whole genome shotgun (WGS) entry which is preliminary data.</text>
</comment>
<dbReference type="EMBL" id="MU825873">
    <property type="protein sequence ID" value="KAJ7387496.1"/>
    <property type="molecule type" value="Genomic_DNA"/>
</dbReference>
<sequence>MLWKSLQRNASQKSCAGNKATTPLPFRISVDRCPLGVRQMLRVPKARKHRDGSVTVSVEMTLTGNFVSGILGDSLGWAYTTGLSMKCSTAPTESKVSIVVRSRPVPGYLGAGAQVQGRGPGKSR</sequence>
<name>A0A9W9ZTB1_9CNID</name>
<keyword evidence="2" id="KW-1185">Reference proteome</keyword>
<accession>A0A9W9ZTB1</accession>
<dbReference type="Proteomes" id="UP001163046">
    <property type="component" value="Unassembled WGS sequence"/>
</dbReference>
<dbReference type="AlphaFoldDB" id="A0A9W9ZTB1"/>
<gene>
    <name evidence="1" type="ORF">OS493_000826</name>
</gene>
<reference evidence="1" key="1">
    <citation type="submission" date="2023-01" db="EMBL/GenBank/DDBJ databases">
        <title>Genome assembly of the deep-sea coral Lophelia pertusa.</title>
        <authorList>
            <person name="Herrera S."/>
            <person name="Cordes E."/>
        </authorList>
    </citation>
    <scope>NUCLEOTIDE SEQUENCE</scope>
    <source>
        <strain evidence="1">USNM1676648</strain>
        <tissue evidence="1">Polyp</tissue>
    </source>
</reference>
<proteinExistence type="predicted"/>
<evidence type="ECO:0000313" key="2">
    <source>
        <dbReference type="Proteomes" id="UP001163046"/>
    </source>
</evidence>
<evidence type="ECO:0000313" key="1">
    <source>
        <dbReference type="EMBL" id="KAJ7387496.1"/>
    </source>
</evidence>
<protein>
    <submittedName>
        <fullName evidence="1">Uncharacterized protein</fullName>
    </submittedName>
</protein>